<evidence type="ECO:0000259" key="3">
    <source>
        <dbReference type="PROSITE" id="PS50405"/>
    </source>
</evidence>
<proteinExistence type="inferred from homology"/>
<dbReference type="SUPFAM" id="SSF47616">
    <property type="entry name" value="GST C-terminal domain-like"/>
    <property type="match status" value="1"/>
</dbReference>
<keyword evidence="6" id="KW-1185">Reference proteome</keyword>
<dbReference type="SUPFAM" id="SSF51197">
    <property type="entry name" value="Clavaminate synthase-like"/>
    <property type="match status" value="1"/>
</dbReference>
<dbReference type="InterPro" id="IPR032854">
    <property type="entry name" value="ALKBH3"/>
</dbReference>
<dbReference type="Gene3D" id="1.20.1050.10">
    <property type="match status" value="1"/>
</dbReference>
<feature type="region of interest" description="Disordered" evidence="2">
    <location>
        <begin position="280"/>
        <end position="303"/>
    </location>
</feature>
<reference evidence="5" key="1">
    <citation type="submission" date="2021-07" db="EMBL/GenBank/DDBJ databases">
        <authorList>
            <person name="Durling M."/>
        </authorList>
    </citation>
    <scope>NUCLEOTIDE SEQUENCE</scope>
</reference>
<feature type="compositionally biased region" description="Polar residues" evidence="2">
    <location>
        <begin position="413"/>
        <end position="423"/>
    </location>
</feature>
<dbReference type="InterPro" id="IPR010987">
    <property type="entry name" value="Glutathione-S-Trfase_C-like"/>
</dbReference>
<dbReference type="InterPro" id="IPR057088">
    <property type="entry name" value="GLRG_09195_Thiored"/>
</dbReference>
<dbReference type="InterPro" id="IPR037151">
    <property type="entry name" value="AlkB-like_sf"/>
</dbReference>
<dbReference type="PROSITE" id="PS51471">
    <property type="entry name" value="FE2OG_OXY"/>
    <property type="match status" value="1"/>
</dbReference>
<evidence type="ECO:0008006" key="7">
    <source>
        <dbReference type="Google" id="ProtNLM"/>
    </source>
</evidence>
<evidence type="ECO:0000313" key="6">
    <source>
        <dbReference type="Proteomes" id="UP000701801"/>
    </source>
</evidence>
<evidence type="ECO:0000259" key="4">
    <source>
        <dbReference type="PROSITE" id="PS51471"/>
    </source>
</evidence>
<dbReference type="Pfam" id="PF13532">
    <property type="entry name" value="2OG-FeII_Oxy_2"/>
    <property type="match status" value="1"/>
</dbReference>
<dbReference type="Pfam" id="PF14497">
    <property type="entry name" value="GST_C_3"/>
    <property type="match status" value="1"/>
</dbReference>
<dbReference type="Gene3D" id="2.60.120.590">
    <property type="entry name" value="Alpha-ketoglutarate-dependent dioxygenase AlkB-like"/>
    <property type="match status" value="1"/>
</dbReference>
<dbReference type="Pfam" id="PF00857">
    <property type="entry name" value="Isochorismatase"/>
    <property type="match status" value="1"/>
</dbReference>
<dbReference type="GO" id="GO:0006307">
    <property type="term" value="P:DNA alkylation repair"/>
    <property type="evidence" value="ECO:0007669"/>
    <property type="project" value="InterPro"/>
</dbReference>
<dbReference type="Gene3D" id="3.40.50.850">
    <property type="entry name" value="Isochorismatase-like"/>
    <property type="match status" value="1"/>
</dbReference>
<dbReference type="Pfam" id="PF24470">
    <property type="entry name" value="Thiored_Isochorism"/>
    <property type="match status" value="1"/>
</dbReference>
<evidence type="ECO:0000256" key="1">
    <source>
        <dbReference type="ARBA" id="ARBA00006336"/>
    </source>
</evidence>
<feature type="region of interest" description="Disordered" evidence="2">
    <location>
        <begin position="78"/>
        <end position="114"/>
    </location>
</feature>
<gene>
    <name evidence="5" type="ORF">HYALB_00006116</name>
</gene>
<dbReference type="PANTHER" id="PTHR31212">
    <property type="entry name" value="ALPHA-KETOGLUTARATE-DEPENDENT DIOXYGENASE ALKB HOMOLOG 3"/>
    <property type="match status" value="1"/>
</dbReference>
<dbReference type="PANTHER" id="PTHR31212:SF5">
    <property type="entry name" value="ISOCHORISMATASE FAMILY PROTEIN FAMILY (AFU_ORTHOLOGUE AFUA_3G14500)"/>
    <property type="match status" value="1"/>
</dbReference>
<feature type="domain" description="Fe2OG dioxygenase" evidence="4">
    <location>
        <begin position="592"/>
        <end position="713"/>
    </location>
</feature>
<feature type="compositionally biased region" description="Basic residues" evidence="2">
    <location>
        <begin position="91"/>
        <end position="103"/>
    </location>
</feature>
<feature type="compositionally biased region" description="Low complexity" evidence="2">
    <location>
        <begin position="424"/>
        <end position="442"/>
    </location>
</feature>
<feature type="region of interest" description="Disordered" evidence="2">
    <location>
        <begin position="354"/>
        <end position="388"/>
    </location>
</feature>
<evidence type="ECO:0000313" key="5">
    <source>
        <dbReference type="EMBL" id="CAG8983088.1"/>
    </source>
</evidence>
<dbReference type="EMBL" id="CAJVRM010000709">
    <property type="protein sequence ID" value="CAG8983088.1"/>
    <property type="molecule type" value="Genomic_DNA"/>
</dbReference>
<dbReference type="OrthoDB" id="445341at2759"/>
<dbReference type="InterPro" id="IPR036282">
    <property type="entry name" value="Glutathione-S-Trfase_C_sf"/>
</dbReference>
<dbReference type="InterPro" id="IPR027450">
    <property type="entry name" value="AlkB-like"/>
</dbReference>
<comment type="similarity">
    <text evidence="1">Belongs to the isochorismatase family.</text>
</comment>
<organism evidence="5 6">
    <name type="scientific">Hymenoscyphus albidus</name>
    <dbReference type="NCBI Taxonomy" id="595503"/>
    <lineage>
        <taxon>Eukaryota</taxon>
        <taxon>Fungi</taxon>
        <taxon>Dikarya</taxon>
        <taxon>Ascomycota</taxon>
        <taxon>Pezizomycotina</taxon>
        <taxon>Leotiomycetes</taxon>
        <taxon>Helotiales</taxon>
        <taxon>Helotiaceae</taxon>
        <taxon>Hymenoscyphus</taxon>
    </lineage>
</organism>
<dbReference type="GO" id="GO:0051213">
    <property type="term" value="F:dioxygenase activity"/>
    <property type="evidence" value="ECO:0007669"/>
    <property type="project" value="InterPro"/>
</dbReference>
<dbReference type="InterPro" id="IPR005123">
    <property type="entry name" value="Oxoglu/Fe-dep_dioxygenase_dom"/>
</dbReference>
<dbReference type="CDD" id="cd00299">
    <property type="entry name" value="GST_C_family"/>
    <property type="match status" value="1"/>
</dbReference>
<dbReference type="InterPro" id="IPR004046">
    <property type="entry name" value="GST_C"/>
</dbReference>
<comment type="caution">
    <text evidence="5">The sequence shown here is derived from an EMBL/GenBank/DDBJ whole genome shotgun (WGS) entry which is preliminary data.</text>
</comment>
<protein>
    <recommendedName>
        <fullName evidence="7">Fe2OG dioxygenase domain-containing protein</fullName>
    </recommendedName>
</protein>
<dbReference type="AlphaFoldDB" id="A0A9N9M091"/>
<feature type="compositionally biased region" description="Basic residues" evidence="2">
    <location>
        <begin position="362"/>
        <end position="373"/>
    </location>
</feature>
<sequence>MFEIDECNIPIVRTRQALLLLDLQNDFISTGGLLPVEEPAKFVHNILTLLPRFRNSGNNVIWIRSQFETSRSINDNRRNSESVITDDQLKPSRRKGGRRKGASTRKPSQKLLDQHSRIALSNSQEIEDGRLHGEDGAEADEVDDKFAIDETFLTLPPGHLPRVVAPGSSGTAFSQRAYVGADEASDLFYCKSYYSAFKDGRLVQLMRARFITEIFICGSLTNISVFATAMDAARHGYTITILEDCLGYRSKARHEEALRQLTQQTGCDIISSKELMEELERKEKARSKAAPKAPQRDSKGGSLEALMARMSIRRRHDSRHGAIDEPVNEIVAPEVKASESLETVRIITKEVEAPRKRERVPTRIRSRRRRSKSKAYDKSEPHSIILHQRSISPTSATLLGATEALEKISISTEVESKRTTTIASSPQSISEESESSISTKSSETMDDTKPIAERPASSHSEEFFSVEDIPQVAEEVQKVIEKIEEEVEEAEPEVAGDELEGICEGDTSVITSLLPENEADGIFERLRDEIQWQKMLHQGGDVPRLVSVQGMIGKDGSIPIYRHPADESPPLKPFTKTVSLIQSRVEEALGHPVNHVLIQFYRDGSDYISEHSDKTLDIVPNSFIANVSLGAKRTMTFRTKRKPVAPDPKHLPPPPRQTVKAPLPHNSLCKVGLATNKKWLHAIRPDKRLESEKSPEELAFDGGRISLTFRHIGTFLNKDETKIWGQGAVSKSKEKASDVINGRTPEAEEMIHSFGKENQRSSEFDWDEVYGGGFDVLHVSNSRKLYLSGDKIADMSVKIQLAELNFDWVEGNLSPAFTWKSRNSVAPSSKNQTLKYVDNDLSRATVIGEQSIMFYLECVYAFETKTPTHGDLARQFTRFDQCRTLLSRWRAVLYTAKPFLREMEIWEGYAAEHEFIASDKISVVDYAVFPILHEIYTERPDMAAGYDRLAELYQRLLARESIASLIEEERVKDGK</sequence>
<feature type="domain" description="GST C-terminal" evidence="3">
    <location>
        <begin position="845"/>
        <end position="975"/>
    </location>
</feature>
<dbReference type="InterPro" id="IPR000868">
    <property type="entry name" value="Isochorismatase-like_dom"/>
</dbReference>
<dbReference type="InterPro" id="IPR036380">
    <property type="entry name" value="Isochorismatase-like_sf"/>
</dbReference>
<dbReference type="CDD" id="cd00431">
    <property type="entry name" value="cysteine_hydrolases"/>
    <property type="match status" value="1"/>
</dbReference>
<dbReference type="Proteomes" id="UP000701801">
    <property type="component" value="Unassembled WGS sequence"/>
</dbReference>
<dbReference type="PROSITE" id="PS50405">
    <property type="entry name" value="GST_CTER"/>
    <property type="match status" value="1"/>
</dbReference>
<accession>A0A9N9M091</accession>
<feature type="region of interest" description="Disordered" evidence="2">
    <location>
        <begin position="641"/>
        <end position="663"/>
    </location>
</feature>
<dbReference type="SUPFAM" id="SSF52499">
    <property type="entry name" value="Isochorismatase-like hydrolases"/>
    <property type="match status" value="1"/>
</dbReference>
<evidence type="ECO:0000256" key="2">
    <source>
        <dbReference type="SAM" id="MobiDB-lite"/>
    </source>
</evidence>
<feature type="region of interest" description="Disordered" evidence="2">
    <location>
        <begin position="413"/>
        <end position="462"/>
    </location>
</feature>
<name>A0A9N9M091_9HELO</name>